<accession>A0A917PJB4</accession>
<reference evidence="2" key="2">
    <citation type="submission" date="2020-09" db="EMBL/GenBank/DDBJ databases">
        <authorList>
            <person name="Sun Q."/>
            <person name="Ohkuma M."/>
        </authorList>
    </citation>
    <scope>NUCLEOTIDE SEQUENCE</scope>
    <source>
        <strain evidence="2">JCM 30078</strain>
    </source>
</reference>
<evidence type="ECO:0000313" key="2">
    <source>
        <dbReference type="EMBL" id="GGJ80839.1"/>
    </source>
</evidence>
<dbReference type="AlphaFoldDB" id="A0A917PJB4"/>
<name>A0A917PJB4_9PSED</name>
<keyword evidence="1" id="KW-1133">Transmembrane helix</keyword>
<keyword evidence="1" id="KW-0472">Membrane</keyword>
<evidence type="ECO:0000256" key="1">
    <source>
        <dbReference type="SAM" id="Phobius"/>
    </source>
</evidence>
<evidence type="ECO:0000313" key="3">
    <source>
        <dbReference type="Proteomes" id="UP000635983"/>
    </source>
</evidence>
<dbReference type="Proteomes" id="UP000635983">
    <property type="component" value="Unassembled WGS sequence"/>
</dbReference>
<keyword evidence="1" id="KW-0812">Transmembrane</keyword>
<organism evidence="2 3">
    <name type="scientific">Pseudomonas matsuisoli</name>
    <dbReference type="NCBI Taxonomy" id="1515666"/>
    <lineage>
        <taxon>Bacteria</taxon>
        <taxon>Pseudomonadati</taxon>
        <taxon>Pseudomonadota</taxon>
        <taxon>Gammaproteobacteria</taxon>
        <taxon>Pseudomonadales</taxon>
        <taxon>Pseudomonadaceae</taxon>
        <taxon>Pseudomonas</taxon>
    </lineage>
</organism>
<feature type="transmembrane region" description="Helical" evidence="1">
    <location>
        <begin position="39"/>
        <end position="66"/>
    </location>
</feature>
<comment type="caution">
    <text evidence="2">The sequence shown here is derived from an EMBL/GenBank/DDBJ whole genome shotgun (WGS) entry which is preliminary data.</text>
</comment>
<proteinExistence type="predicted"/>
<gene>
    <name evidence="2" type="ORF">GCM10009304_03250</name>
</gene>
<keyword evidence="3" id="KW-1185">Reference proteome</keyword>
<sequence>MYSLANLRVIYVIKGPLRVPREVLPMFFDKDNAVDAERFLVFGGAIVGLSSLAVVVGAVFSVYQLLN</sequence>
<dbReference type="EMBL" id="BMPO01000001">
    <property type="protein sequence ID" value="GGJ80839.1"/>
    <property type="molecule type" value="Genomic_DNA"/>
</dbReference>
<reference evidence="2" key="1">
    <citation type="journal article" date="2014" name="Int. J. Syst. Evol. Microbiol.">
        <title>Complete genome sequence of Corynebacterium casei LMG S-19264T (=DSM 44701T), isolated from a smear-ripened cheese.</title>
        <authorList>
            <consortium name="US DOE Joint Genome Institute (JGI-PGF)"/>
            <person name="Walter F."/>
            <person name="Albersmeier A."/>
            <person name="Kalinowski J."/>
            <person name="Ruckert C."/>
        </authorList>
    </citation>
    <scope>NUCLEOTIDE SEQUENCE</scope>
    <source>
        <strain evidence="2">JCM 30078</strain>
    </source>
</reference>
<protein>
    <submittedName>
        <fullName evidence="2">Uncharacterized protein</fullName>
    </submittedName>
</protein>